<feature type="region of interest" description="Disordered" evidence="20">
    <location>
        <begin position="1379"/>
        <end position="1402"/>
    </location>
</feature>
<dbReference type="InterPro" id="IPR011009">
    <property type="entry name" value="Kinase-like_dom_sf"/>
</dbReference>
<dbReference type="PROSITE" id="PS00107">
    <property type="entry name" value="PROTEIN_KINASE_ATP"/>
    <property type="match status" value="1"/>
</dbReference>
<evidence type="ECO:0000256" key="7">
    <source>
        <dbReference type="ARBA" id="ARBA00022777"/>
    </source>
</evidence>
<gene>
    <name evidence="22" type="primary">EIF2AK1</name>
    <name evidence="22" type="ORF">BGZ96_010471</name>
</gene>
<keyword evidence="3" id="KW-0597">Phosphoprotein</keyword>
<feature type="compositionally biased region" description="Acidic residues" evidence="20">
    <location>
        <begin position="198"/>
        <end position="220"/>
    </location>
</feature>
<sequence length="1402" mass="154991">MLQGTEMDRDEPSFIARSPTEKESPWPPRRSESLSPSSPVGRPGPGPGPSTVRSPTRIGSISQLQDLSHSPFQSPVFNPPRRERRMMRNTTVMTLHSDSESDYEDIQDFGRRQLDSAFMEETIIFDNGLSSINASDRAEINSSRHSSRHSQSSDATDTGPTTRVRRFVWRGIETSGDDQTTTDEDTTMDPVDMFNQDSDLDQGGEGGSDEDQGVDDDNEDGAQRFGMNNNALGSYLLAPMGFDDDDDDSGTSSALSGFVEAAERFQIFAGVKEFDESDQIGLEDRAYEVVPKSKRRDQERLLENKRRQGKLLLVSLLDNFCLLYDQSPERNRKLFYVICKTLSNMGIIDEEYLEEMSAVRSSYQRAFRSLVLSALTSIKKEQMILESRSIMAPPSTPTEGGQQNRRGSRSSDINSRGSFSDSFSSRGIISSSNHLHTPPIDNATFPTTAMMRTLSFGDMFDNDPTRYKHDFVEIGKLGKGGFASVFKARNKLDGIEYAIKKIRLRGGAKVRYEKIFREIKFLARLDHKNVIRYYSSWLEHADYPVSRREMYGNGDLDTNGDVDEYDDDYGDEDEYTNTMSMSMDVREDEMSYPGRNRRTSVDYFGPHAEQHSVYPEDLSMGIVFGDSDDGGIDFESQAGLNGSVEGEITMHGLGRILNFGGADADESHEGEDMERTHSASSTLASRSIPGAANKPHQKRKHKSPTVSQEMQDRTPTWEFTQDDSRNSRLGLSNSYSALSSSIEEIQRSLPSSYSGSGLGSRYGQSQSGGHELETLEDELGLRPFSYPHRRGPNGKDFVGGGIGGLHGVGPSRGDHSQRGLRNSTGQLITRDLTLFIQMQLCQTTLQDYLVYRNERPAPVSRKPTDQLSRKYSKKDRFGILVTASDPTDQTTHSTPGSPLQQTCHKELVDQAAIQHIFRAIVEGVAYIHDQDMIHRDLKPSNIFLGTPPSAEHMRAQQQQQQARQEQCSLDSDIAQFAGVTSAGLLTNFASSGGLSEPSDTSSPCRLTKELEQEELFVNIENMVPKIGDFGLVTDQEGGATMGKEESQESSSIASSSQSAFNKPLMRRQSSTATSGSRSSRTRTTAVGTVTYASPEQLARPNLGYDQKADIYSLGIIFFELYHPFSTLMERHAVLRTLRNGELPPEFVSRWPKEAAFVLWLMAEDPRMRPTAREILEFDLIRKVKEDSTGVGYEGGTPTEKNNDDRSASTPHGSDRGVEGGQNEDLHGLGLSTETDVCKPWASSLTRKPICEACQARCRCSSSSPPSSSTSIPPSSGTSAGGPVAPLVHGTSVSTEANAGTPKPRESSKRLSSSSHGGRGHRSSKSTSNSQQKPSRSELEQKLTEETERSKRLEMSLEAMRAEQKALLDRIQALEYEKDIFWRTAPSGGSSGGLGPVDDDDEL</sequence>
<feature type="region of interest" description="Disordered" evidence="20">
    <location>
        <begin position="661"/>
        <end position="728"/>
    </location>
</feature>
<evidence type="ECO:0000256" key="20">
    <source>
        <dbReference type="SAM" id="MobiDB-lite"/>
    </source>
</evidence>
<feature type="compositionally biased region" description="Low complexity" evidence="20">
    <location>
        <begin position="415"/>
        <end position="424"/>
    </location>
</feature>
<feature type="compositionally biased region" description="Basic and acidic residues" evidence="20">
    <location>
        <begin position="1"/>
        <end position="12"/>
    </location>
</feature>
<evidence type="ECO:0000256" key="12">
    <source>
        <dbReference type="ARBA" id="ARBA00037982"/>
    </source>
</evidence>
<evidence type="ECO:0000256" key="11">
    <source>
        <dbReference type="ARBA" id="ARBA00023193"/>
    </source>
</evidence>
<dbReference type="SUPFAM" id="SSF56112">
    <property type="entry name" value="Protein kinase-like (PK-like)"/>
    <property type="match status" value="1"/>
</dbReference>
<dbReference type="GO" id="GO:0016301">
    <property type="term" value="F:kinase activity"/>
    <property type="evidence" value="ECO:0007669"/>
    <property type="project" value="UniProtKB-KW"/>
</dbReference>
<evidence type="ECO:0000256" key="9">
    <source>
        <dbReference type="ARBA" id="ARBA00022843"/>
    </source>
</evidence>
<evidence type="ECO:0000256" key="6">
    <source>
        <dbReference type="ARBA" id="ARBA00022741"/>
    </source>
</evidence>
<evidence type="ECO:0000313" key="22">
    <source>
        <dbReference type="EMBL" id="KAG0285218.1"/>
    </source>
</evidence>
<evidence type="ECO:0000256" key="2">
    <source>
        <dbReference type="ARBA" id="ARBA00022527"/>
    </source>
</evidence>
<feature type="domain" description="Protein kinase" evidence="21">
    <location>
        <begin position="471"/>
        <end position="1180"/>
    </location>
</feature>
<evidence type="ECO:0000256" key="17">
    <source>
        <dbReference type="ARBA" id="ARBA00048659"/>
    </source>
</evidence>
<evidence type="ECO:0000259" key="21">
    <source>
        <dbReference type="PROSITE" id="PS50011"/>
    </source>
</evidence>
<keyword evidence="4" id="KW-0808">Transferase</keyword>
<feature type="region of interest" description="Disordered" evidence="20">
    <location>
        <begin position="749"/>
        <end position="770"/>
    </location>
</feature>
<feature type="compositionally biased region" description="Basic and acidic residues" evidence="20">
    <location>
        <begin position="1334"/>
        <end position="1355"/>
    </location>
</feature>
<dbReference type="PANTHER" id="PTHR11042">
    <property type="entry name" value="EUKARYOTIC TRANSLATION INITIATION FACTOR 2-ALPHA KINASE EIF2-ALPHA KINASE -RELATED"/>
    <property type="match status" value="1"/>
</dbReference>
<evidence type="ECO:0000313" key="23">
    <source>
        <dbReference type="Proteomes" id="UP001194696"/>
    </source>
</evidence>
<dbReference type="InterPro" id="IPR054521">
    <property type="entry name" value="HRI2_3H"/>
</dbReference>
<evidence type="ECO:0000256" key="8">
    <source>
        <dbReference type="ARBA" id="ARBA00022840"/>
    </source>
</evidence>
<feature type="compositionally biased region" description="Low complexity" evidence="20">
    <location>
        <begin position="1260"/>
        <end position="1282"/>
    </location>
</feature>
<feature type="region of interest" description="Disordered" evidence="20">
    <location>
        <begin position="1187"/>
        <end position="1229"/>
    </location>
</feature>
<dbReference type="Pfam" id="PF00069">
    <property type="entry name" value="Pkinase"/>
    <property type="match status" value="3"/>
</dbReference>
<dbReference type="InterPro" id="IPR050339">
    <property type="entry name" value="CC_SR_Kinase"/>
</dbReference>
<name>A0ABQ7JU99_9FUNG</name>
<evidence type="ECO:0000256" key="3">
    <source>
        <dbReference type="ARBA" id="ARBA00022553"/>
    </source>
</evidence>
<keyword evidence="23" id="KW-1185">Reference proteome</keyword>
<evidence type="ECO:0000256" key="10">
    <source>
        <dbReference type="ARBA" id="ARBA00023157"/>
    </source>
</evidence>
<dbReference type="PROSITE" id="PS50011">
    <property type="entry name" value="PROTEIN_KINASE_DOM"/>
    <property type="match status" value="1"/>
</dbReference>
<evidence type="ECO:0000256" key="4">
    <source>
        <dbReference type="ARBA" id="ARBA00022679"/>
    </source>
</evidence>
<keyword evidence="5" id="KW-0677">Repeat</keyword>
<evidence type="ECO:0000256" key="14">
    <source>
        <dbReference type="ARBA" id="ARBA00042456"/>
    </source>
</evidence>
<feature type="compositionally biased region" description="Polar residues" evidence="20">
    <location>
        <begin position="57"/>
        <end position="76"/>
    </location>
</feature>
<reference evidence="22 23" key="1">
    <citation type="journal article" date="2020" name="Fungal Divers.">
        <title>Resolving the Mortierellaceae phylogeny through synthesis of multi-gene phylogenetics and phylogenomics.</title>
        <authorList>
            <person name="Vandepol N."/>
            <person name="Liber J."/>
            <person name="Desiro A."/>
            <person name="Na H."/>
            <person name="Kennedy M."/>
            <person name="Barry K."/>
            <person name="Grigoriev I.V."/>
            <person name="Miller A.N."/>
            <person name="O'Donnell K."/>
            <person name="Stajich J.E."/>
            <person name="Bonito G."/>
        </authorList>
    </citation>
    <scope>NUCLEOTIDE SEQUENCE [LARGE SCALE GENOMIC DNA]</scope>
    <source>
        <strain evidence="22 23">AD045</strain>
    </source>
</reference>
<dbReference type="InterPro" id="IPR000719">
    <property type="entry name" value="Prot_kinase_dom"/>
</dbReference>
<dbReference type="InterPro" id="IPR017441">
    <property type="entry name" value="Protein_kinase_ATP_BS"/>
</dbReference>
<keyword evidence="7 22" id="KW-0418">Kinase</keyword>
<organism evidence="22 23">
    <name type="scientific">Linnemannia gamsii</name>
    <dbReference type="NCBI Taxonomy" id="64522"/>
    <lineage>
        <taxon>Eukaryota</taxon>
        <taxon>Fungi</taxon>
        <taxon>Fungi incertae sedis</taxon>
        <taxon>Mucoromycota</taxon>
        <taxon>Mortierellomycotina</taxon>
        <taxon>Mortierellomycetes</taxon>
        <taxon>Mortierellales</taxon>
        <taxon>Mortierellaceae</taxon>
        <taxon>Linnemannia</taxon>
    </lineage>
</organism>
<evidence type="ECO:0000256" key="1">
    <source>
        <dbReference type="ARBA" id="ARBA00012513"/>
    </source>
</evidence>
<feature type="compositionally biased region" description="Low complexity" evidence="20">
    <location>
        <begin position="1048"/>
        <end position="1059"/>
    </location>
</feature>
<dbReference type="Gene3D" id="1.10.510.10">
    <property type="entry name" value="Transferase(Phosphotransferase) domain 1"/>
    <property type="match status" value="1"/>
</dbReference>
<feature type="region of interest" description="Disordered" evidence="20">
    <location>
        <begin position="138"/>
        <end position="227"/>
    </location>
</feature>
<feature type="region of interest" description="Disordered" evidence="20">
    <location>
        <begin position="1034"/>
        <end position="1085"/>
    </location>
</feature>
<evidence type="ECO:0000256" key="18">
    <source>
        <dbReference type="ARBA" id="ARBA00048977"/>
    </source>
</evidence>
<keyword evidence="2" id="KW-0723">Serine/threonine-protein kinase</keyword>
<dbReference type="InterPro" id="IPR008271">
    <property type="entry name" value="Ser/Thr_kinase_AS"/>
</dbReference>
<comment type="catalytic activity">
    <reaction evidence="17">
        <text>L-threonyl-[protein] + ATP = O-phospho-L-threonyl-[protein] + ADP + H(+)</text>
        <dbReference type="Rhea" id="RHEA:46608"/>
        <dbReference type="Rhea" id="RHEA-COMP:11060"/>
        <dbReference type="Rhea" id="RHEA-COMP:11605"/>
        <dbReference type="ChEBI" id="CHEBI:15378"/>
        <dbReference type="ChEBI" id="CHEBI:30013"/>
        <dbReference type="ChEBI" id="CHEBI:30616"/>
        <dbReference type="ChEBI" id="CHEBI:61977"/>
        <dbReference type="ChEBI" id="CHEBI:456216"/>
        <dbReference type="EC" id="2.7.11.1"/>
    </reaction>
    <physiologicalReaction direction="left-to-right" evidence="17">
        <dbReference type="Rhea" id="RHEA:46609"/>
    </physiologicalReaction>
</comment>
<feature type="region of interest" description="Disordered" evidence="20">
    <location>
        <begin position="1259"/>
        <end position="1355"/>
    </location>
</feature>
<dbReference type="EC" id="2.7.11.1" evidence="1"/>
<feature type="compositionally biased region" description="Low complexity" evidence="20">
    <location>
        <begin position="1069"/>
        <end position="1085"/>
    </location>
</feature>
<dbReference type="EMBL" id="JAAAIM010000688">
    <property type="protein sequence ID" value="KAG0285218.1"/>
    <property type="molecule type" value="Genomic_DNA"/>
</dbReference>
<protein>
    <recommendedName>
        <fullName evidence="13">Eukaryotic translation initiation factor 2-alpha kinase 1</fullName>
        <ecNumber evidence="1">2.7.11.1</ecNumber>
    </recommendedName>
    <alternativeName>
        <fullName evidence="15">Heme-regulated eukaryotic initiation factor eIF-2-alpha kinase</fullName>
    </alternativeName>
    <alternativeName>
        <fullName evidence="14">Hemin-sensitive initiation factor 2-alpha kinase</fullName>
    </alternativeName>
</protein>
<comment type="subunit">
    <text evidence="16">Synthesized in an inactive form that binds to the N-terminal domain of CDC37. Has to be associated with a multiprotein complex containing Hsp90, CDC37 and PPP5C for maturation and activation by autophosphorylation. The phosphatase PPP5C modulates this activation. Homodimer; homodimerizes in presence of heme, forming a disulfide-linked inactive homodimer. Interacts with DELE1; binds both to full-length DELE1 and processed form of DELE1 (S-DELE1) in response to stress, leading to activate its protein kinase activity and trigger the integrated stress response (ISR).</text>
</comment>
<evidence type="ECO:0000256" key="5">
    <source>
        <dbReference type="ARBA" id="ARBA00022737"/>
    </source>
</evidence>
<dbReference type="PANTHER" id="PTHR11042:SF160">
    <property type="entry name" value="EUKARYOTIC TRANSLATION INITIATION FACTOR 2-ALPHA KINASE 1"/>
    <property type="match status" value="1"/>
</dbReference>
<accession>A0ABQ7JU99</accession>
<dbReference type="SMART" id="SM00220">
    <property type="entry name" value="S_TKc"/>
    <property type="match status" value="1"/>
</dbReference>
<feature type="region of interest" description="Disordered" evidence="20">
    <location>
        <begin position="387"/>
        <end position="424"/>
    </location>
</feature>
<feature type="compositionally biased region" description="Low complexity" evidence="20">
    <location>
        <begin position="749"/>
        <end position="769"/>
    </location>
</feature>
<feature type="compositionally biased region" description="Acidic residues" evidence="20">
    <location>
        <begin position="663"/>
        <end position="672"/>
    </location>
</feature>
<dbReference type="PROSITE" id="PS00108">
    <property type="entry name" value="PROTEIN_KINASE_ST"/>
    <property type="match status" value="1"/>
</dbReference>
<feature type="compositionally biased region" description="Basic and acidic residues" evidence="20">
    <location>
        <begin position="19"/>
        <end position="32"/>
    </location>
</feature>
<dbReference type="Gene3D" id="3.30.200.20">
    <property type="entry name" value="Phosphorylase Kinase, domain 1"/>
    <property type="match status" value="1"/>
</dbReference>
<comment type="catalytic activity">
    <reaction evidence="18">
        <text>L-seryl-[protein] + ATP = O-phospho-L-seryl-[protein] + ADP + H(+)</text>
        <dbReference type="Rhea" id="RHEA:17989"/>
        <dbReference type="Rhea" id="RHEA-COMP:9863"/>
        <dbReference type="Rhea" id="RHEA-COMP:11604"/>
        <dbReference type="ChEBI" id="CHEBI:15378"/>
        <dbReference type="ChEBI" id="CHEBI:29999"/>
        <dbReference type="ChEBI" id="CHEBI:30616"/>
        <dbReference type="ChEBI" id="CHEBI:83421"/>
        <dbReference type="ChEBI" id="CHEBI:456216"/>
        <dbReference type="EC" id="2.7.11.1"/>
    </reaction>
    <physiologicalReaction direction="left-to-right" evidence="18">
        <dbReference type="Rhea" id="RHEA:17990"/>
    </physiologicalReaction>
</comment>
<evidence type="ECO:0000256" key="15">
    <source>
        <dbReference type="ARBA" id="ARBA00042914"/>
    </source>
</evidence>
<keyword evidence="22" id="KW-0648">Protein biosynthesis</keyword>
<evidence type="ECO:0000256" key="16">
    <source>
        <dbReference type="ARBA" id="ARBA00046654"/>
    </source>
</evidence>
<keyword evidence="22" id="KW-0396">Initiation factor</keyword>
<comment type="caution">
    <text evidence="22">The sequence shown here is derived from an EMBL/GenBank/DDBJ whole genome shotgun (WGS) entry which is preliminary data.</text>
</comment>
<feature type="compositionally biased region" description="Polar residues" evidence="20">
    <location>
        <begin position="704"/>
        <end position="719"/>
    </location>
</feature>
<evidence type="ECO:0000256" key="13">
    <source>
        <dbReference type="ARBA" id="ARBA00040433"/>
    </source>
</evidence>
<proteinExistence type="inferred from homology"/>
<keyword evidence="8 19" id="KW-0067">ATP-binding</keyword>
<dbReference type="Proteomes" id="UP001194696">
    <property type="component" value="Unassembled WGS sequence"/>
</dbReference>
<feature type="compositionally biased region" description="Polar residues" evidence="20">
    <location>
        <begin position="397"/>
        <end position="414"/>
    </location>
</feature>
<keyword evidence="11" id="KW-0652">Protein synthesis inhibitor</keyword>
<feature type="binding site" evidence="19">
    <location>
        <position position="501"/>
    </location>
    <ligand>
        <name>ATP</name>
        <dbReference type="ChEBI" id="CHEBI:30616"/>
    </ligand>
</feature>
<comment type="similarity">
    <text evidence="12">Belongs to the protein kinase superfamily. Ser/Thr protein kinase family. GCN2 subfamily.</text>
</comment>
<keyword evidence="6 19" id="KW-0547">Nucleotide-binding</keyword>
<keyword evidence="9" id="KW-0832">Ubl conjugation</keyword>
<feature type="compositionally biased region" description="Basic and acidic residues" evidence="20">
    <location>
        <begin position="1200"/>
        <end position="1217"/>
    </location>
</feature>
<feature type="region of interest" description="Disordered" evidence="20">
    <location>
        <begin position="1"/>
        <end position="85"/>
    </location>
</feature>
<evidence type="ECO:0000256" key="19">
    <source>
        <dbReference type="PROSITE-ProRule" id="PRU10141"/>
    </source>
</evidence>
<dbReference type="Pfam" id="PF22949">
    <property type="entry name" value="HRI2_3H"/>
    <property type="match status" value="1"/>
</dbReference>
<keyword evidence="10" id="KW-1015">Disulfide bond</keyword>
<dbReference type="GO" id="GO:0003743">
    <property type="term" value="F:translation initiation factor activity"/>
    <property type="evidence" value="ECO:0007669"/>
    <property type="project" value="UniProtKB-KW"/>
</dbReference>